<comment type="subunit">
    <text evidence="4">Part of the Bam complex.</text>
</comment>
<comment type="caution">
    <text evidence="7">The sequence shown here is derived from an EMBL/GenBank/DDBJ whole genome shotgun (WGS) entry which is preliminary data.</text>
</comment>
<evidence type="ECO:0000313" key="7">
    <source>
        <dbReference type="EMBL" id="MBB1161887.1"/>
    </source>
</evidence>
<dbReference type="AlphaFoldDB" id="A0A839HHG0"/>
<dbReference type="Proteomes" id="UP000586093">
    <property type="component" value="Unassembled WGS sequence"/>
</dbReference>
<protein>
    <recommendedName>
        <fullName evidence="4">Outer membrane protein assembly factor BamE</fullName>
    </recommendedName>
</protein>
<organism evidence="7 8">
    <name type="scientific">Aquariibacter albus</name>
    <dbReference type="NCBI Taxonomy" id="2759899"/>
    <lineage>
        <taxon>Bacteria</taxon>
        <taxon>Pseudomonadati</taxon>
        <taxon>Pseudomonadota</taxon>
        <taxon>Betaproteobacteria</taxon>
        <taxon>Burkholderiales</taxon>
        <taxon>Sphaerotilaceae</taxon>
        <taxon>Aquariibacter</taxon>
    </lineage>
</organism>
<dbReference type="InterPro" id="IPR007450">
    <property type="entry name" value="BamE_dom"/>
</dbReference>
<keyword evidence="2 4" id="KW-0472">Membrane</keyword>
<reference evidence="7 8" key="1">
    <citation type="submission" date="2020-08" db="EMBL/GenBank/DDBJ databases">
        <title>Aquariorum lacteus gen. nov., sp. nov., a new member of the family Comamonadaceae, isolated from freshwater aquarium.</title>
        <authorList>
            <person name="Chun S.-J."/>
        </authorList>
    </citation>
    <scope>NUCLEOTIDE SEQUENCE [LARGE SCALE GENOMIC DNA]</scope>
    <source>
        <strain evidence="7 8">SJAQ100</strain>
    </source>
</reference>
<comment type="subcellular location">
    <subcellularLocation>
        <location evidence="4">Cell outer membrane</location>
    </subcellularLocation>
</comment>
<keyword evidence="8" id="KW-1185">Reference proteome</keyword>
<sequence length="177" mass="19079">MLAGLGLVLTGCGLTPTGPRMSDRVLGVITPYRIDVVQGNVVTREMVERVRTGMSRSQVRELLGSPLIADAFHENRWDYVFTIRRAGTAYQQRRVTAIFRGDALESLESDELPSERDFVESIDTGKVSGKPPVLELSEAQLRALPAPKAAAPAAAATLAPAKPASGPTRTFPPLEQP</sequence>
<evidence type="ECO:0000256" key="1">
    <source>
        <dbReference type="ARBA" id="ARBA00022729"/>
    </source>
</evidence>
<dbReference type="InterPro" id="IPR026592">
    <property type="entry name" value="BamE"/>
</dbReference>
<dbReference type="PANTHER" id="PTHR37482:SF1">
    <property type="entry name" value="OUTER MEMBRANE PROTEIN ASSEMBLY FACTOR BAME"/>
    <property type="match status" value="1"/>
</dbReference>
<dbReference type="EMBL" id="JACIVI010000002">
    <property type="protein sequence ID" value="MBB1161887.1"/>
    <property type="molecule type" value="Genomic_DNA"/>
</dbReference>
<gene>
    <name evidence="4" type="primary">bamE</name>
    <name evidence="7" type="ORF">H4F90_07835</name>
</gene>
<dbReference type="GO" id="GO:0043165">
    <property type="term" value="P:Gram-negative-bacterium-type cell outer membrane assembly"/>
    <property type="evidence" value="ECO:0007669"/>
    <property type="project" value="UniProtKB-UniRule"/>
</dbReference>
<feature type="domain" description="Outer membrane protein assembly factor BamE" evidence="6">
    <location>
        <begin position="39"/>
        <end position="104"/>
    </location>
</feature>
<comment type="similarity">
    <text evidence="4">Belongs to the BamE family.</text>
</comment>
<dbReference type="Pfam" id="PF04355">
    <property type="entry name" value="BamE"/>
    <property type="match status" value="1"/>
</dbReference>
<feature type="region of interest" description="Disordered" evidence="5">
    <location>
        <begin position="152"/>
        <end position="177"/>
    </location>
</feature>
<name>A0A839HHG0_9BURK</name>
<dbReference type="GO" id="GO:0030674">
    <property type="term" value="F:protein-macromolecule adaptor activity"/>
    <property type="evidence" value="ECO:0007669"/>
    <property type="project" value="TreeGrafter"/>
</dbReference>
<keyword evidence="3 4" id="KW-0998">Cell outer membrane</keyword>
<evidence type="ECO:0000313" key="8">
    <source>
        <dbReference type="Proteomes" id="UP000586093"/>
    </source>
</evidence>
<evidence type="ECO:0000256" key="2">
    <source>
        <dbReference type="ARBA" id="ARBA00023136"/>
    </source>
</evidence>
<dbReference type="GO" id="GO:1990063">
    <property type="term" value="C:Bam protein complex"/>
    <property type="evidence" value="ECO:0007669"/>
    <property type="project" value="TreeGrafter"/>
</dbReference>
<keyword evidence="1 4" id="KW-0732">Signal</keyword>
<dbReference type="HAMAP" id="MF_00925">
    <property type="entry name" value="OM_assembly_BamE"/>
    <property type="match status" value="1"/>
</dbReference>
<dbReference type="Gene3D" id="3.30.1450.10">
    <property type="match status" value="1"/>
</dbReference>
<evidence type="ECO:0000256" key="3">
    <source>
        <dbReference type="ARBA" id="ARBA00023237"/>
    </source>
</evidence>
<dbReference type="GO" id="GO:0051205">
    <property type="term" value="P:protein insertion into membrane"/>
    <property type="evidence" value="ECO:0007669"/>
    <property type="project" value="UniProtKB-UniRule"/>
</dbReference>
<evidence type="ECO:0000256" key="5">
    <source>
        <dbReference type="SAM" id="MobiDB-lite"/>
    </source>
</evidence>
<feature type="compositionally biased region" description="Low complexity" evidence="5">
    <location>
        <begin position="152"/>
        <end position="164"/>
    </location>
</feature>
<dbReference type="PANTHER" id="PTHR37482">
    <property type="entry name" value="OUTER MEMBRANE PROTEIN ASSEMBLY FACTOR BAME"/>
    <property type="match status" value="1"/>
</dbReference>
<evidence type="ECO:0000256" key="4">
    <source>
        <dbReference type="HAMAP-Rule" id="MF_00925"/>
    </source>
</evidence>
<evidence type="ECO:0000259" key="6">
    <source>
        <dbReference type="Pfam" id="PF04355"/>
    </source>
</evidence>
<accession>A0A839HHG0</accession>
<dbReference type="InterPro" id="IPR037873">
    <property type="entry name" value="BamE-like"/>
</dbReference>
<comment type="function">
    <text evidence="4">Part of the outer membrane protein assembly complex, which is involved in assembly and insertion of beta-barrel proteins into the outer membrane.</text>
</comment>
<proteinExistence type="inferred from homology"/>